<proteinExistence type="predicted"/>
<evidence type="ECO:0000313" key="2">
    <source>
        <dbReference type="Proteomes" id="UP001549111"/>
    </source>
</evidence>
<protein>
    <submittedName>
        <fullName evidence="1">Uncharacterized protein</fullName>
    </submittedName>
</protein>
<dbReference type="EMBL" id="JBEPLS010000016">
    <property type="protein sequence ID" value="MET3605407.1"/>
    <property type="molecule type" value="Genomic_DNA"/>
</dbReference>
<organism evidence="1 2">
    <name type="scientific">Sphaerotilus sulfidivorans</name>
    <dbReference type="NCBI Taxonomy" id="639200"/>
    <lineage>
        <taxon>Bacteria</taxon>
        <taxon>Pseudomonadati</taxon>
        <taxon>Pseudomonadota</taxon>
        <taxon>Betaproteobacteria</taxon>
        <taxon>Burkholderiales</taxon>
        <taxon>Sphaerotilaceae</taxon>
        <taxon>Sphaerotilus</taxon>
    </lineage>
</organism>
<reference evidence="1 2" key="1">
    <citation type="submission" date="2024-06" db="EMBL/GenBank/DDBJ databases">
        <title>Genomic Encyclopedia of Type Strains, Phase IV (KMG-IV): sequencing the most valuable type-strain genomes for metagenomic binning, comparative biology and taxonomic classification.</title>
        <authorList>
            <person name="Goeker M."/>
        </authorList>
    </citation>
    <scope>NUCLEOTIDE SEQUENCE [LARGE SCALE GENOMIC DNA]</scope>
    <source>
        <strain evidence="1 2">D-501</strain>
    </source>
</reference>
<name>A0ABV2IT99_9BURK</name>
<sequence>MDRHPRIRQIDGAAAPGFEDMHMRHRRQLPGDATFRIMISPDDEHPDIPAGQPVHLLVKKQPGAEIIPVAVIEIAGNQQRLDLALDRQIDQGDQRTPGGRAQRFDRRAFMSVQPAQRTVEMQIRRMKKTPAHRCK</sequence>
<dbReference type="Proteomes" id="UP001549111">
    <property type="component" value="Unassembled WGS sequence"/>
</dbReference>
<comment type="caution">
    <text evidence="1">The sequence shown here is derived from an EMBL/GenBank/DDBJ whole genome shotgun (WGS) entry which is preliminary data.</text>
</comment>
<accession>A0ABV2IT99</accession>
<keyword evidence="2" id="KW-1185">Reference proteome</keyword>
<gene>
    <name evidence="1" type="ORF">ABIC99_003236</name>
</gene>
<evidence type="ECO:0000313" key="1">
    <source>
        <dbReference type="EMBL" id="MET3605407.1"/>
    </source>
</evidence>